<dbReference type="Proteomes" id="UP000196027">
    <property type="component" value="Chromosome"/>
</dbReference>
<dbReference type="SUPFAM" id="SSF53850">
    <property type="entry name" value="Periplasmic binding protein-like II"/>
    <property type="match status" value="1"/>
</dbReference>
<accession>A0A1Y0I5P5</accession>
<proteinExistence type="inferred from homology"/>
<reference evidence="4 5" key="1">
    <citation type="submission" date="2017-05" db="EMBL/GenBank/DDBJ databases">
        <title>Genomic insights into alkan degradation activity of Oleiphilus messinensis.</title>
        <authorList>
            <person name="Kozyavkin S.A."/>
            <person name="Slesarev A.I."/>
            <person name="Golyshin P.N."/>
            <person name="Korzhenkov A."/>
            <person name="Golyshina O.N."/>
            <person name="Toshchakov S.V."/>
        </authorList>
    </citation>
    <scope>NUCLEOTIDE SEQUENCE [LARGE SCALE GENOMIC DNA]</scope>
    <source>
        <strain evidence="4 5">ME102</strain>
    </source>
</reference>
<evidence type="ECO:0000256" key="2">
    <source>
        <dbReference type="ARBA" id="ARBA00022729"/>
    </source>
</evidence>
<dbReference type="Pfam" id="PF00497">
    <property type="entry name" value="SBP_bac_3"/>
    <property type="match status" value="1"/>
</dbReference>
<gene>
    <name evidence="4" type="ORF">OLMES_1722</name>
</gene>
<evidence type="ECO:0000259" key="3">
    <source>
        <dbReference type="Pfam" id="PF00497"/>
    </source>
</evidence>
<organism evidence="4 5">
    <name type="scientific">Oleiphilus messinensis</name>
    <dbReference type="NCBI Taxonomy" id="141451"/>
    <lineage>
        <taxon>Bacteria</taxon>
        <taxon>Pseudomonadati</taxon>
        <taxon>Pseudomonadota</taxon>
        <taxon>Gammaproteobacteria</taxon>
        <taxon>Oceanospirillales</taxon>
        <taxon>Oleiphilaceae</taxon>
        <taxon>Oleiphilus</taxon>
    </lineage>
</organism>
<keyword evidence="2" id="KW-0732">Signal</keyword>
<feature type="domain" description="Solute-binding protein family 3/N-terminal" evidence="3">
    <location>
        <begin position="36"/>
        <end position="251"/>
    </location>
</feature>
<evidence type="ECO:0000256" key="1">
    <source>
        <dbReference type="ARBA" id="ARBA00010333"/>
    </source>
</evidence>
<protein>
    <submittedName>
        <fullName evidence="4">Extracellular solute-binding protein</fullName>
    </submittedName>
</protein>
<name>A0A1Y0I5P5_9GAMM</name>
<keyword evidence="5" id="KW-1185">Reference proteome</keyword>
<evidence type="ECO:0000313" key="4">
    <source>
        <dbReference type="EMBL" id="ARU55797.1"/>
    </source>
</evidence>
<comment type="similarity">
    <text evidence="1">Belongs to the bacterial solute-binding protein 3 family.</text>
</comment>
<dbReference type="EMBL" id="CP021425">
    <property type="protein sequence ID" value="ARU55797.1"/>
    <property type="molecule type" value="Genomic_DNA"/>
</dbReference>
<dbReference type="PANTHER" id="PTHR35936">
    <property type="entry name" value="MEMBRANE-BOUND LYTIC MUREIN TRANSGLYCOSYLASE F"/>
    <property type="match status" value="1"/>
</dbReference>
<sequence length="259" mass="30498">MVNRWNLITLGLLIVQFFVVRCASAEDLNIIHFATGEYPPFVSEQLPDNGPSTIIIREACRRAGLKAEFDFFPWARAAYEVKIGDYVATYQWVKTPEREKDFLFSALHISENPNAVFYRKNQYPDGITFNRFADLQNYNLIGVIGYWYEKEFERLKINVHYVSQSQLAWQLLSRDRPELYVDNLYTGITEGKRYIADWANQIAYQSPESMTEYGYIMFSRQHPEAANRKRQIDKALASMHQDGTYQKMWQRFPLDLLNR</sequence>
<dbReference type="KEGG" id="ome:OLMES_1722"/>
<dbReference type="Gene3D" id="3.40.190.10">
    <property type="entry name" value="Periplasmic binding protein-like II"/>
    <property type="match status" value="2"/>
</dbReference>
<evidence type="ECO:0000313" key="5">
    <source>
        <dbReference type="Proteomes" id="UP000196027"/>
    </source>
</evidence>
<dbReference type="InterPro" id="IPR001638">
    <property type="entry name" value="Solute-binding_3/MltF_N"/>
</dbReference>
<dbReference type="PANTHER" id="PTHR35936:SF25">
    <property type="entry name" value="ABC TRANSPORTER SUBSTRATE-BINDING PROTEIN"/>
    <property type="match status" value="1"/>
</dbReference>
<dbReference type="AlphaFoldDB" id="A0A1Y0I5P5"/>